<evidence type="ECO:0000313" key="4">
    <source>
        <dbReference type="EMBL" id="KAA0995528.1"/>
    </source>
</evidence>
<keyword evidence="5" id="KW-1185">Reference proteome</keyword>
<dbReference type="EMBL" id="VTUZ01000138">
    <property type="protein sequence ID" value="KAA0995528.1"/>
    <property type="molecule type" value="Genomic_DNA"/>
</dbReference>
<feature type="non-terminal residue" evidence="4">
    <location>
        <position position="300"/>
    </location>
</feature>
<feature type="domain" description="Orc1-like AAA ATPase" evidence="3">
    <location>
        <begin position="12"/>
        <end position="174"/>
    </location>
</feature>
<dbReference type="AlphaFoldDB" id="A0A5B0FZ23"/>
<keyword evidence="2" id="KW-0067">ATP-binding</keyword>
<dbReference type="InterPro" id="IPR027417">
    <property type="entry name" value="P-loop_NTPase"/>
</dbReference>
<evidence type="ECO:0000259" key="3">
    <source>
        <dbReference type="Pfam" id="PF13191"/>
    </source>
</evidence>
<gene>
    <name evidence="4" type="ORF">FVF58_50985</name>
</gene>
<keyword evidence="1" id="KW-0547">Nucleotide-binding</keyword>
<dbReference type="Pfam" id="PF13191">
    <property type="entry name" value="AAA_16"/>
    <property type="match status" value="1"/>
</dbReference>
<evidence type="ECO:0000256" key="2">
    <source>
        <dbReference type="ARBA" id="ARBA00022840"/>
    </source>
</evidence>
<protein>
    <submittedName>
        <fullName evidence="4">AAA family ATPase</fullName>
    </submittedName>
</protein>
<dbReference type="Proteomes" id="UP000325273">
    <property type="component" value="Unassembled WGS sequence"/>
</dbReference>
<dbReference type="RefSeq" id="WP_188131244.1">
    <property type="nucleotide sequence ID" value="NZ_VTUZ01000138.1"/>
</dbReference>
<dbReference type="GO" id="GO:0004016">
    <property type="term" value="F:adenylate cyclase activity"/>
    <property type="evidence" value="ECO:0007669"/>
    <property type="project" value="TreeGrafter"/>
</dbReference>
<sequence>MKLLPVGDMTGLVERDSELAAIETFVRRGGVVLIEAGAGIGKTALLEAACAIAQREKRSVLRARGSDLERHFAFGIVRQLFERRCAGATADERDALLAGPARAVATLFQLDDSSSVEQDTGFAVLHGLYWLTVNLADHVPLLLAVDDAHWADEASLRWLAYLAPRLDGPNVSLVAALRPDEPASRSQPLVTVRAAATTTIRPSLLSRRAVAAIARNALGSGANDDVVALAYRATGGNPFYLREFLRALDQAGDSSGLRALEDVVGIGGVDGVALQMRARLHSLNPDALRLAQALAILGDG</sequence>
<name>A0A5B0FZ23_9BURK</name>
<accession>A0A5B0FZ23</accession>
<proteinExistence type="predicted"/>
<evidence type="ECO:0000256" key="1">
    <source>
        <dbReference type="ARBA" id="ARBA00022741"/>
    </source>
</evidence>
<comment type="caution">
    <text evidence="4">The sequence shown here is derived from an EMBL/GenBank/DDBJ whole genome shotgun (WGS) entry which is preliminary data.</text>
</comment>
<dbReference type="GO" id="GO:0005737">
    <property type="term" value="C:cytoplasm"/>
    <property type="evidence" value="ECO:0007669"/>
    <property type="project" value="TreeGrafter"/>
</dbReference>
<dbReference type="PANTHER" id="PTHR16305:SF35">
    <property type="entry name" value="TRANSCRIPTIONAL ACTIVATOR DOMAIN"/>
    <property type="match status" value="1"/>
</dbReference>
<evidence type="ECO:0000313" key="5">
    <source>
        <dbReference type="Proteomes" id="UP000325273"/>
    </source>
</evidence>
<dbReference type="InterPro" id="IPR041664">
    <property type="entry name" value="AAA_16"/>
</dbReference>
<dbReference type="PANTHER" id="PTHR16305">
    <property type="entry name" value="TESTICULAR SOLUBLE ADENYLYL CYCLASE"/>
    <property type="match status" value="1"/>
</dbReference>
<organism evidence="4 5">
    <name type="scientific">Paraburkholderia panacisoli</name>
    <dbReference type="NCBI Taxonomy" id="2603818"/>
    <lineage>
        <taxon>Bacteria</taxon>
        <taxon>Pseudomonadati</taxon>
        <taxon>Pseudomonadota</taxon>
        <taxon>Betaproteobacteria</taxon>
        <taxon>Burkholderiales</taxon>
        <taxon>Burkholderiaceae</taxon>
        <taxon>Paraburkholderia</taxon>
    </lineage>
</organism>
<dbReference type="SUPFAM" id="SSF52540">
    <property type="entry name" value="P-loop containing nucleoside triphosphate hydrolases"/>
    <property type="match status" value="1"/>
</dbReference>
<reference evidence="4 5" key="1">
    <citation type="submission" date="2019-08" db="EMBL/GenBank/DDBJ databases">
        <title>Paraburkholderia sp. DCY113.</title>
        <authorList>
            <person name="Kang J."/>
        </authorList>
    </citation>
    <scope>NUCLEOTIDE SEQUENCE [LARGE SCALE GENOMIC DNA]</scope>
    <source>
        <strain evidence="4 5">DCY113</strain>
    </source>
</reference>
<dbReference type="GO" id="GO:0005524">
    <property type="term" value="F:ATP binding"/>
    <property type="evidence" value="ECO:0007669"/>
    <property type="project" value="UniProtKB-KW"/>
</dbReference>